<evidence type="ECO:0008006" key="3">
    <source>
        <dbReference type="Google" id="ProtNLM"/>
    </source>
</evidence>
<dbReference type="AlphaFoldDB" id="A0A068SF72"/>
<gene>
    <name evidence="1" type="ORF">LCOR_11773.1</name>
</gene>
<name>A0A068SF72_9FUNG</name>
<keyword evidence="2" id="KW-1185">Reference proteome</keyword>
<proteinExistence type="predicted"/>
<comment type="caution">
    <text evidence="1">The sequence shown here is derived from an EMBL/GenBank/DDBJ whole genome shotgun (WGS) entry which is preliminary data.</text>
</comment>
<sequence length="142" mass="16209">MSSSLAIDNAVCARQSVSDTKKRVDFITQLPLEIVVCYILPKILGDICYLPNVWPCFQVCRAWNEMIIRALRNVRFNMQCIDDSWSMEDWIQVGAVTPFIKTLDITESTPFAIWLVGERLRFPSLIDLTLTGKCDDASHTHI</sequence>
<evidence type="ECO:0000313" key="1">
    <source>
        <dbReference type="EMBL" id="CDH60998.1"/>
    </source>
</evidence>
<evidence type="ECO:0000313" key="2">
    <source>
        <dbReference type="Proteomes" id="UP000027586"/>
    </source>
</evidence>
<protein>
    <recommendedName>
        <fullName evidence="3">F-box domain-containing protein</fullName>
    </recommendedName>
</protein>
<dbReference type="Proteomes" id="UP000027586">
    <property type="component" value="Unassembled WGS sequence"/>
</dbReference>
<organism evidence="1 2">
    <name type="scientific">Lichtheimia corymbifera JMRC:FSU:9682</name>
    <dbReference type="NCBI Taxonomy" id="1263082"/>
    <lineage>
        <taxon>Eukaryota</taxon>
        <taxon>Fungi</taxon>
        <taxon>Fungi incertae sedis</taxon>
        <taxon>Mucoromycota</taxon>
        <taxon>Mucoromycotina</taxon>
        <taxon>Mucoromycetes</taxon>
        <taxon>Mucorales</taxon>
        <taxon>Lichtheimiaceae</taxon>
        <taxon>Lichtheimia</taxon>
    </lineage>
</organism>
<reference evidence="1" key="1">
    <citation type="submission" date="2013-08" db="EMBL/GenBank/DDBJ databases">
        <title>Gene expansion shapes genome architecture in the human pathogen Lichtheimia corymbifera: an evolutionary genomics analysis in the ancient terrestrial Mucorales (Mucoromycotina).</title>
        <authorList>
            <person name="Schwartze V.U."/>
            <person name="Winter S."/>
            <person name="Shelest E."/>
            <person name="Marcet-Houben M."/>
            <person name="Horn F."/>
            <person name="Wehner S."/>
            <person name="Hoffmann K."/>
            <person name="Riege K."/>
            <person name="Sammeth M."/>
            <person name="Nowrousian M."/>
            <person name="Valiante V."/>
            <person name="Linde J."/>
            <person name="Jacobsen I.D."/>
            <person name="Marz M."/>
            <person name="Brakhage A.A."/>
            <person name="Gabaldon T."/>
            <person name="Bocker S."/>
            <person name="Voigt K."/>
        </authorList>
    </citation>
    <scope>NUCLEOTIDE SEQUENCE [LARGE SCALE GENOMIC DNA]</scope>
    <source>
        <strain evidence="1">FSU 9682</strain>
    </source>
</reference>
<dbReference type="VEuPathDB" id="FungiDB:LCOR_11773.1"/>
<accession>A0A068SF72</accession>
<dbReference type="EMBL" id="CBTN010000121">
    <property type="protein sequence ID" value="CDH60998.1"/>
    <property type="molecule type" value="Genomic_DNA"/>
</dbReference>